<protein>
    <recommendedName>
        <fullName evidence="3">type I site-specific deoxyribonuclease</fullName>
        <ecNumber evidence="3">3.1.21.3</ecNumber>
    </recommendedName>
</protein>
<accession>A0ABT0PLR2</accession>
<reference evidence="12 13" key="1">
    <citation type="submission" date="2022-05" db="EMBL/GenBank/DDBJ databases">
        <authorList>
            <person name="Park J.-S."/>
        </authorList>
    </citation>
    <scope>NUCLEOTIDE SEQUENCE [LARGE SCALE GENOMIC DNA]</scope>
    <source>
        <strain evidence="12 13">2012CJ34-2</strain>
    </source>
</reference>
<dbReference type="InterPro" id="IPR014001">
    <property type="entry name" value="Helicase_ATP-bd"/>
</dbReference>
<keyword evidence="5" id="KW-0547">Nucleotide-binding</keyword>
<proteinExistence type="inferred from homology"/>
<name>A0ABT0PLR2_9GAMM</name>
<dbReference type="InterPro" id="IPR040980">
    <property type="entry name" value="SWI2_SNF2"/>
</dbReference>
<evidence type="ECO:0000259" key="11">
    <source>
        <dbReference type="SMART" id="SM00487"/>
    </source>
</evidence>
<keyword evidence="13" id="KW-1185">Reference proteome</keyword>
<keyword evidence="6" id="KW-0680">Restriction system</keyword>
<keyword evidence="8" id="KW-0378">Hydrolase</keyword>
<dbReference type="InterPro" id="IPR007409">
    <property type="entry name" value="Restrct_endonuc_type1_HsdR_N"/>
</dbReference>
<evidence type="ECO:0000256" key="1">
    <source>
        <dbReference type="ARBA" id="ARBA00000851"/>
    </source>
</evidence>
<evidence type="ECO:0000256" key="6">
    <source>
        <dbReference type="ARBA" id="ARBA00022747"/>
    </source>
</evidence>
<dbReference type="RefSeq" id="WP_249701883.1">
    <property type="nucleotide sequence ID" value="NZ_JAMFLX010000055.1"/>
</dbReference>
<evidence type="ECO:0000256" key="2">
    <source>
        <dbReference type="ARBA" id="ARBA00008598"/>
    </source>
</evidence>
<dbReference type="Pfam" id="PF18766">
    <property type="entry name" value="SWI2_SNF2"/>
    <property type="match status" value="1"/>
</dbReference>
<dbReference type="PANTHER" id="PTHR30195:SF15">
    <property type="entry name" value="TYPE I RESTRICTION ENZYME HINDI ENDONUCLEASE SUBUNIT"/>
    <property type="match status" value="1"/>
</dbReference>
<comment type="catalytic activity">
    <reaction evidence="1">
        <text>Endonucleolytic cleavage of DNA to give random double-stranded fragments with terminal 5'-phosphates, ATP is simultaneously hydrolyzed.</text>
        <dbReference type="EC" id="3.1.21.3"/>
    </reaction>
</comment>
<dbReference type="Pfam" id="PF04313">
    <property type="entry name" value="HSDR_N"/>
    <property type="match status" value="1"/>
</dbReference>
<dbReference type="EMBL" id="JAMFLX010000055">
    <property type="protein sequence ID" value="MCL6272196.1"/>
    <property type="molecule type" value="Genomic_DNA"/>
</dbReference>
<dbReference type="SUPFAM" id="SSF52540">
    <property type="entry name" value="P-loop containing nucleoside triphosphate hydrolases"/>
    <property type="match status" value="1"/>
</dbReference>
<evidence type="ECO:0000313" key="13">
    <source>
        <dbReference type="Proteomes" id="UP001203338"/>
    </source>
</evidence>
<evidence type="ECO:0000256" key="8">
    <source>
        <dbReference type="ARBA" id="ARBA00022801"/>
    </source>
</evidence>
<dbReference type="GO" id="GO:0004519">
    <property type="term" value="F:endonuclease activity"/>
    <property type="evidence" value="ECO:0007669"/>
    <property type="project" value="UniProtKB-KW"/>
</dbReference>
<evidence type="ECO:0000256" key="7">
    <source>
        <dbReference type="ARBA" id="ARBA00022759"/>
    </source>
</evidence>
<dbReference type="Proteomes" id="UP001203338">
    <property type="component" value="Unassembled WGS sequence"/>
</dbReference>
<sequence>MSEYKEVEQPLLQQLSTMGWDINDLGSGIPKDPATSFRTSFREVVLAGHFKKAVRKINTLDDGTHWLTEQQLDGLLEDFTNFGTDKLLAANQEFLERLYKWQVDKNEVTGENNPVVKVIDFDNWHNNTFTAINQFRIDTPGHTKDHIRPDIVLFVNGLPLVVIECKEKSSFCTNPMYEGIEQLRRYADLREPETSKNREGEPRLFFTNQLLVSTYGSDCRFGSITSSEDYFFHWKTTYPDEEPYVDLAVGMHRPQETLVQGMLHPHRLLDITRNFTLFMDTGSARVKVICRYQQYRAVCKIIERMQKGETGLQRSGVIWHTQGSGKSLTMVFLVRRLRRMEELRKYKILMVNDRKDLEEQLTDTATLTGEKVTEISSTRDAKEKLANDASNLNMVMIHKFREEDEAFLPDSVRKKLAEKHAAAIGQGDENQIAEVEADYQAEIAKFSSFGKINTREQVLILIDEAHRTQRSGKDRASLSDNLFDAFPHATRIAFTGTPLIADHHTDPTWKRFGTSRSNAYIDMYKLQDAVDDGATLQILYEGKTADTAIYNRAGFDTKFENLFKDRTDEELLEIRKKYGAEGDLLEAEKRIEEIAHDLVAHYVASILPSGFKAQVVCTSKQACIHYQTYIRQAIAEQIATQEALEPDQQDAELLKRLKFLKTAVIISSDGTNEKADYVAARKEARALNAVDNFKKHFDDTRPETGVAFLIVCDMLLTGFDAPIEQVMYIDKKLREHNLLQTIARVNRTCKEKTRGYIVDYIGLTENLKEALSLYAGDDQDDILDSLRDIESEIPVLESRYRRLLQLFQEGGVSQIEALVSQKLSDEDHYQVQLKAIELLEDIRLRDSFNVYLKKFLQSMDIIMPNALANPYKVPMYQFVHIQARARERYKDEGMNFHGVGQKVRSLINEHLISLGMSPKVKPVELFSEHFIQSVQKEENLQAQASEMEHAIRKHCKVNAEDDPVFYKTMSEKLEEIIKKHHENWEQMKLKLGELREEILAGRGPDAKVDDPFFDLIISLAFTEGDLAAHVDKVRETVSKIMDDLNQHIGNLDFWERDDLVSELQGTIKRRFILSRVPQLRDNRELLATEVIALARRREQEILGKGSDD</sequence>
<dbReference type="InterPro" id="IPR055180">
    <property type="entry name" value="HsdR_RecA-like_helicase_dom_2"/>
</dbReference>
<evidence type="ECO:0000256" key="9">
    <source>
        <dbReference type="ARBA" id="ARBA00022840"/>
    </source>
</evidence>
<feature type="domain" description="Helicase ATP-binding" evidence="11">
    <location>
        <begin position="286"/>
        <end position="524"/>
    </location>
</feature>
<dbReference type="Pfam" id="PF22679">
    <property type="entry name" value="T1R_D3-like"/>
    <property type="match status" value="1"/>
</dbReference>
<keyword evidence="10" id="KW-0238">DNA-binding</keyword>
<dbReference type="InterPro" id="IPR027417">
    <property type="entry name" value="P-loop_NTPase"/>
</dbReference>
<dbReference type="InterPro" id="IPR051268">
    <property type="entry name" value="Type-I_R_enzyme_R_subunit"/>
</dbReference>
<dbReference type="PANTHER" id="PTHR30195">
    <property type="entry name" value="TYPE I SITE-SPECIFIC DEOXYRIBONUCLEASE PROTEIN SUBUNIT M AND R"/>
    <property type="match status" value="1"/>
</dbReference>
<keyword evidence="7 12" id="KW-0255">Endonuclease</keyword>
<organism evidence="12 13">
    <name type="scientific">Parendozoicomonas callyspongiae</name>
    <dbReference type="NCBI Taxonomy" id="2942213"/>
    <lineage>
        <taxon>Bacteria</taxon>
        <taxon>Pseudomonadati</taxon>
        <taxon>Pseudomonadota</taxon>
        <taxon>Gammaproteobacteria</taxon>
        <taxon>Oceanospirillales</taxon>
        <taxon>Endozoicomonadaceae</taxon>
        <taxon>Parendozoicomonas</taxon>
    </lineage>
</organism>
<dbReference type="SMART" id="SM00487">
    <property type="entry name" value="DEXDc"/>
    <property type="match status" value="1"/>
</dbReference>
<comment type="similarity">
    <text evidence="2">Belongs to the HsdR family.</text>
</comment>
<gene>
    <name evidence="12" type="ORF">M3P05_19940</name>
</gene>
<evidence type="ECO:0000313" key="12">
    <source>
        <dbReference type="EMBL" id="MCL6272196.1"/>
    </source>
</evidence>
<evidence type="ECO:0000256" key="10">
    <source>
        <dbReference type="ARBA" id="ARBA00023125"/>
    </source>
</evidence>
<keyword evidence="9" id="KW-0067">ATP-binding</keyword>
<dbReference type="EC" id="3.1.21.3" evidence="3"/>
<dbReference type="CDD" id="cd18800">
    <property type="entry name" value="SF2_C_EcoR124I-like"/>
    <property type="match status" value="1"/>
</dbReference>
<evidence type="ECO:0000256" key="4">
    <source>
        <dbReference type="ARBA" id="ARBA00022722"/>
    </source>
</evidence>
<comment type="caution">
    <text evidence="12">The sequence shown here is derived from an EMBL/GenBank/DDBJ whole genome shotgun (WGS) entry which is preliminary data.</text>
</comment>
<dbReference type="Gene3D" id="3.90.1570.50">
    <property type="match status" value="1"/>
</dbReference>
<dbReference type="Gene3D" id="3.40.50.300">
    <property type="entry name" value="P-loop containing nucleotide triphosphate hydrolases"/>
    <property type="match status" value="2"/>
</dbReference>
<evidence type="ECO:0000256" key="5">
    <source>
        <dbReference type="ARBA" id="ARBA00022741"/>
    </source>
</evidence>
<evidence type="ECO:0000256" key="3">
    <source>
        <dbReference type="ARBA" id="ARBA00012654"/>
    </source>
</evidence>
<keyword evidence="4" id="KW-0540">Nuclease</keyword>
<dbReference type="CDD" id="cd22332">
    <property type="entry name" value="HsdR_N"/>
    <property type="match status" value="1"/>
</dbReference>